<dbReference type="VEuPathDB" id="FungiDB:BDBG_05920"/>
<gene>
    <name evidence="1" type="ORF">BDBG_05920</name>
</gene>
<evidence type="ECO:0000313" key="1">
    <source>
        <dbReference type="EMBL" id="OAT10255.1"/>
    </source>
</evidence>
<evidence type="ECO:0000313" key="2">
    <source>
        <dbReference type="Proteomes" id="UP000002038"/>
    </source>
</evidence>
<dbReference type="EMBL" id="GG657459">
    <property type="protein sequence ID" value="OAT10255.1"/>
    <property type="molecule type" value="Genomic_DNA"/>
</dbReference>
<dbReference type="GeneID" id="8503740"/>
<reference evidence="2" key="1">
    <citation type="journal article" date="2015" name="PLoS Genet.">
        <title>The dynamic genome and transcriptome of the human fungal pathogen Blastomyces and close relative Emmonsia.</title>
        <authorList>
            <person name="Munoz J.F."/>
            <person name="Gauthier G.M."/>
            <person name="Desjardins C.A."/>
            <person name="Gallo J.E."/>
            <person name="Holder J."/>
            <person name="Sullivan T.D."/>
            <person name="Marty A.J."/>
            <person name="Carmen J.C."/>
            <person name="Chen Z."/>
            <person name="Ding L."/>
            <person name="Gujja S."/>
            <person name="Magrini V."/>
            <person name="Misas E."/>
            <person name="Mitreva M."/>
            <person name="Priest M."/>
            <person name="Saif S."/>
            <person name="Whiston E.A."/>
            <person name="Young S."/>
            <person name="Zeng Q."/>
            <person name="Goldman W.E."/>
            <person name="Mardis E.R."/>
            <person name="Taylor J.W."/>
            <person name="McEwen J.G."/>
            <person name="Clay O.K."/>
            <person name="Klein B.S."/>
            <person name="Cuomo C.A."/>
        </authorList>
    </citation>
    <scope>NUCLEOTIDE SEQUENCE [LARGE SCALE GENOMIC DNA]</scope>
    <source>
        <strain evidence="2">SLH14081</strain>
    </source>
</reference>
<sequence>MEERLWGLDTEERNLALGWQGMLPSTSCEIGALMNTPGHSSSETEMLILVLDVSKTVRQFGMRESRRKVIRGQEIFGHTGCP</sequence>
<accession>A0A179UQ95</accession>
<organism evidence="1 2">
    <name type="scientific">Blastomyces gilchristii (strain SLH14081)</name>
    <name type="common">Blastomyces dermatitidis</name>
    <dbReference type="NCBI Taxonomy" id="559298"/>
    <lineage>
        <taxon>Eukaryota</taxon>
        <taxon>Fungi</taxon>
        <taxon>Dikarya</taxon>
        <taxon>Ascomycota</taxon>
        <taxon>Pezizomycotina</taxon>
        <taxon>Eurotiomycetes</taxon>
        <taxon>Eurotiomycetidae</taxon>
        <taxon>Onygenales</taxon>
        <taxon>Ajellomycetaceae</taxon>
        <taxon>Blastomyces</taxon>
    </lineage>
</organism>
<keyword evidence="2" id="KW-1185">Reference proteome</keyword>
<dbReference type="KEGG" id="bgh:BDBG_05920"/>
<dbReference type="AlphaFoldDB" id="A0A179UQ95"/>
<dbReference type="Proteomes" id="UP000002038">
    <property type="component" value="Unassembled WGS sequence"/>
</dbReference>
<dbReference type="RefSeq" id="XP_031579234.1">
    <property type="nucleotide sequence ID" value="XM_031722362.1"/>
</dbReference>
<name>A0A179UQ95_BLAGS</name>
<proteinExistence type="predicted"/>
<protein>
    <submittedName>
        <fullName evidence="1">Uncharacterized protein</fullName>
    </submittedName>
</protein>